<evidence type="ECO:0000256" key="1">
    <source>
        <dbReference type="ARBA" id="ARBA00004496"/>
    </source>
</evidence>
<name>A0A6M2BVY4_9GAMM</name>
<dbReference type="InterPro" id="IPR036034">
    <property type="entry name" value="PDZ_sf"/>
</dbReference>
<keyword evidence="11" id="KW-0732">Signal</keyword>
<sequence length="1121" mass="124613">MSVLARSFVLAGVLLSALSMSGPAAADDSTLMRFPTIHGDSVVFEAHGNLWEVDRNGGTARRLTSEPGFELMPRFSPDGQWIAFTGQYQGNRDVYVIPATGGVARRLTFHSDVVDDAPLRWGPNNMVLGWTPDSKSVVFLSRAEAWNSWYGKLFSVALGGGTPQALPLDRGGLMSYSPDGRQIAYNRIFRNFRTWKRYDGGLAQDIHIYDFASRQLTRVTDWKGTDTAPMWYGRTIYFLSDRDANRRVNLWAYDLDSKQYREVTHFSDYDIDFPSLGVAGGADGIAFQQGGKLYVLDLPSEKLHALDVRVPDDGLQTSERYVDARDFIRYDDVAQQPDYDLSPTGKRVLISARGDVFSVPAEHGNTRNLTQTSNADEDHPAWSPDGTRLAYTTDVDGEQQIAVRPAGGGDEKILTHFDRGYFYQPVWSPDGDRLAFSDNEHRLWVMSLAGGAPTSIAQDKLQEIHDYSWSPDGRWLAYSVTADNTVRAIWLYSVATGKATRVSEMRDNDFAPIFDPGGKYLYFVSTRHELPTFSESEFNVATLKSTGVYVATLKADAPSPFAPRSDEAAYKPDDDKKGDKDKQDGDDHWKPGASKPIDIDLDGLMQRAVPLPVPPADITGLDVRDDKVFYLTAPSQTIEGPLPGEKPALHVYDMKERKDATLVEDLDGFRIAADGGKLLYKKDKDLFIIDAKPPEGDKKDDDRKPLDLSHLRTKIDPRAEWQEMFASAWRLDRDFFYSTKMNGVDWAAVRASYQKLLPLLGSREDLNYVIGEVQGELGNSHTYVGGGDDNNPVAKVPTAMLGADITLDAASGRYRLAKIYRGDNTREGYRAPLSAPGIKVNDGDYLLAIDDHELKAPTDPYSLLVGKSDDTVKLTIASSANGKRRDVVVEPVANELSLREQAWIDHNRATVDKLSGGRIGYIYLSDMESLGMQQFVRQFYNQLDKQALVVDDRWNGGGFIDQIVLERLRRILVGMSTNRERAAMPIPQQLIDGPKACLINHYSASDGDIFPFYFRKYGLGPLIGTRTWGGVRGIRGYWSLLDGGYITVPEDSLYGLDSQWVMENHGVDPDIEIEDSPGALLADHDEQLETAVNYLLGELKKKPGGLPPAPELLPAYPPAGR</sequence>
<feature type="signal peptide" evidence="11">
    <location>
        <begin position="1"/>
        <end position="26"/>
    </location>
</feature>
<evidence type="ECO:0000256" key="5">
    <source>
        <dbReference type="ARBA" id="ARBA00022801"/>
    </source>
</evidence>
<evidence type="ECO:0000256" key="3">
    <source>
        <dbReference type="ARBA" id="ARBA00022490"/>
    </source>
</evidence>
<comment type="caution">
    <text evidence="13">The sequence shown here is derived from an EMBL/GenBank/DDBJ whole genome shotgun (WGS) entry which is preliminary data.</text>
</comment>
<dbReference type="InterPro" id="IPR005151">
    <property type="entry name" value="Tail-specific_protease"/>
</dbReference>
<dbReference type="Gene3D" id="2.120.10.60">
    <property type="entry name" value="Tricorn protease N-terminal domain"/>
    <property type="match status" value="1"/>
</dbReference>
<dbReference type="Gene3D" id="3.90.226.10">
    <property type="entry name" value="2-enoyl-CoA Hydratase, Chain A, domain 1"/>
    <property type="match status" value="1"/>
</dbReference>
<dbReference type="Pfam" id="PF14684">
    <property type="entry name" value="Tricorn_C1"/>
    <property type="match status" value="1"/>
</dbReference>
<protein>
    <recommendedName>
        <fullName evidence="7">Tricorn protease homolog</fullName>
        <ecNumber evidence="7">3.4.21.-</ecNumber>
    </recommendedName>
</protein>
<evidence type="ECO:0000256" key="8">
    <source>
        <dbReference type="PIRSR" id="PIRSR036421-1"/>
    </source>
</evidence>
<evidence type="ECO:0000259" key="12">
    <source>
        <dbReference type="SMART" id="SM00245"/>
    </source>
</evidence>
<dbReference type="AlphaFoldDB" id="A0A6M2BVY4"/>
<keyword evidence="6 7" id="KW-0720">Serine protease</keyword>
<dbReference type="Pfam" id="PF26549">
    <property type="entry name" value="Tricorn_N"/>
    <property type="match status" value="1"/>
</dbReference>
<feature type="active site" description="Charge relay system" evidence="8">
    <location>
        <position position="781"/>
    </location>
</feature>
<feature type="chain" id="PRO_5026989303" description="Tricorn protease homolog" evidence="11">
    <location>
        <begin position="27"/>
        <end position="1121"/>
    </location>
</feature>
<feature type="site" description="Transition state stabilizer; via amide nitrogen" evidence="9">
    <location>
        <position position="1006"/>
    </location>
</feature>
<comment type="function">
    <text evidence="7">Degrades oligopeptides.</text>
</comment>
<feature type="compositionally biased region" description="Basic and acidic residues" evidence="10">
    <location>
        <begin position="564"/>
        <end position="590"/>
    </location>
</feature>
<dbReference type="PIRSF" id="PIRSF036421">
    <property type="entry name" value="Tricorn_protease"/>
    <property type="match status" value="1"/>
</dbReference>
<keyword evidence="4 7" id="KW-0645">Protease</keyword>
<dbReference type="GO" id="GO:0008236">
    <property type="term" value="F:serine-type peptidase activity"/>
    <property type="evidence" value="ECO:0007669"/>
    <property type="project" value="UniProtKB-UniRule"/>
</dbReference>
<dbReference type="Gene3D" id="3.30.750.44">
    <property type="match status" value="1"/>
</dbReference>
<keyword evidence="14" id="KW-1185">Reference proteome</keyword>
<dbReference type="SUPFAM" id="SSF52096">
    <property type="entry name" value="ClpP/crotonase"/>
    <property type="match status" value="1"/>
</dbReference>
<proteinExistence type="inferred from homology"/>
<dbReference type="RefSeq" id="WP_166260192.1">
    <property type="nucleotide sequence ID" value="NZ_JAAMOW010000009.1"/>
</dbReference>
<evidence type="ECO:0000256" key="2">
    <source>
        <dbReference type="ARBA" id="ARBA00008524"/>
    </source>
</evidence>
<feature type="active site" description="Charge relay system" evidence="8">
    <location>
        <position position="1063"/>
    </location>
</feature>
<dbReference type="Proteomes" id="UP000472676">
    <property type="component" value="Unassembled WGS sequence"/>
</dbReference>
<keyword evidence="5 7" id="KW-0378">Hydrolase</keyword>
<feature type="domain" description="Tail specific protease" evidence="12">
    <location>
        <begin position="875"/>
        <end position="1074"/>
    </location>
</feature>
<organism evidence="13 14">
    <name type="scientific">Solimonas terrae</name>
    <dbReference type="NCBI Taxonomy" id="1396819"/>
    <lineage>
        <taxon>Bacteria</taxon>
        <taxon>Pseudomonadati</taxon>
        <taxon>Pseudomonadota</taxon>
        <taxon>Gammaproteobacteria</taxon>
        <taxon>Nevskiales</taxon>
        <taxon>Nevskiaceae</taxon>
        <taxon>Solimonas</taxon>
    </lineage>
</organism>
<dbReference type="GO" id="GO:0005737">
    <property type="term" value="C:cytoplasm"/>
    <property type="evidence" value="ECO:0007669"/>
    <property type="project" value="UniProtKB-SubCell"/>
</dbReference>
<evidence type="ECO:0000313" key="14">
    <source>
        <dbReference type="Proteomes" id="UP000472676"/>
    </source>
</evidence>
<dbReference type="Pfam" id="PF03572">
    <property type="entry name" value="Peptidase_S41"/>
    <property type="match status" value="1"/>
</dbReference>
<dbReference type="Pfam" id="PF26550">
    <property type="entry name" value="Tricorn_2nd"/>
    <property type="match status" value="1"/>
</dbReference>
<comment type="similarity">
    <text evidence="2 7">Belongs to the peptidase S41B family.</text>
</comment>
<feature type="region of interest" description="Disordered" evidence="10">
    <location>
        <begin position="1102"/>
        <end position="1121"/>
    </location>
</feature>
<accession>A0A6M2BVY4</accession>
<feature type="compositionally biased region" description="Pro residues" evidence="10">
    <location>
        <begin position="1105"/>
        <end position="1121"/>
    </location>
</feature>
<evidence type="ECO:0000256" key="4">
    <source>
        <dbReference type="ARBA" id="ARBA00022670"/>
    </source>
</evidence>
<evidence type="ECO:0000256" key="7">
    <source>
        <dbReference type="PIRNR" id="PIRNR036421"/>
    </source>
</evidence>
<evidence type="ECO:0000256" key="10">
    <source>
        <dbReference type="SAM" id="MobiDB-lite"/>
    </source>
</evidence>
<evidence type="ECO:0000256" key="9">
    <source>
        <dbReference type="PIRSR" id="PIRSR036421-3"/>
    </source>
</evidence>
<reference evidence="13 14" key="1">
    <citation type="journal article" date="2014" name="Int. J. Syst. Evol. Microbiol.">
        <title>Solimonas terrae sp. nov., isolated from soil.</title>
        <authorList>
            <person name="Kim S.J."/>
            <person name="Moon J.Y."/>
            <person name="Weon H.Y."/>
            <person name="Ahn J.H."/>
            <person name="Chen W.M."/>
            <person name="Kwon S.W."/>
        </authorList>
    </citation>
    <scope>NUCLEOTIDE SEQUENCE [LARGE SCALE GENOMIC DNA]</scope>
    <source>
        <strain evidence="13 14">KIS83-12</strain>
    </source>
</reference>
<dbReference type="CDD" id="cd07562">
    <property type="entry name" value="Peptidase_S41_TRI"/>
    <property type="match status" value="1"/>
</dbReference>
<dbReference type="Gene3D" id="2.130.10.10">
    <property type="entry name" value="YVTN repeat-like/Quinoprotein amine dehydrogenase"/>
    <property type="match status" value="1"/>
</dbReference>
<dbReference type="GO" id="GO:0006508">
    <property type="term" value="P:proteolysis"/>
    <property type="evidence" value="ECO:0007669"/>
    <property type="project" value="UniProtKB-UniRule"/>
</dbReference>
<dbReference type="InterPro" id="IPR029045">
    <property type="entry name" value="ClpP/crotonase-like_dom_sf"/>
</dbReference>
<dbReference type="InterPro" id="IPR028204">
    <property type="entry name" value="Tricorn_C1"/>
</dbReference>
<feature type="region of interest" description="Disordered" evidence="10">
    <location>
        <begin position="560"/>
        <end position="596"/>
    </location>
</feature>
<dbReference type="SMART" id="SM00245">
    <property type="entry name" value="TSPc"/>
    <property type="match status" value="1"/>
</dbReference>
<dbReference type="InterPro" id="IPR012393">
    <property type="entry name" value="Tricorn_protease"/>
</dbReference>
<dbReference type="PANTHER" id="PTHR43253:SF1">
    <property type="entry name" value="TRICORN PROTEASE HOMOLOG 2-RELATED"/>
    <property type="match status" value="1"/>
</dbReference>
<dbReference type="Gene3D" id="2.30.42.10">
    <property type="match status" value="1"/>
</dbReference>
<dbReference type="Pfam" id="PF14685">
    <property type="entry name" value="PDZ_Tricorn"/>
    <property type="match status" value="1"/>
</dbReference>
<dbReference type="SUPFAM" id="SSF50156">
    <property type="entry name" value="PDZ domain-like"/>
    <property type="match status" value="1"/>
</dbReference>
<keyword evidence="3 7" id="KW-0963">Cytoplasm</keyword>
<evidence type="ECO:0000256" key="6">
    <source>
        <dbReference type="ARBA" id="ARBA00022825"/>
    </source>
</evidence>
<evidence type="ECO:0000313" key="13">
    <source>
        <dbReference type="EMBL" id="NGY06510.1"/>
    </source>
</evidence>
<dbReference type="SUPFAM" id="SSF82171">
    <property type="entry name" value="DPP6 N-terminal domain-like"/>
    <property type="match status" value="3"/>
</dbReference>
<dbReference type="InterPro" id="IPR015943">
    <property type="entry name" value="WD40/YVTN_repeat-like_dom_sf"/>
</dbReference>
<dbReference type="EC" id="3.4.21.-" evidence="7"/>
<gene>
    <name evidence="13" type="ORF">G7Y85_17180</name>
</gene>
<comment type="subcellular location">
    <subcellularLocation>
        <location evidence="1 7">Cytoplasm</location>
    </subcellularLocation>
</comment>
<feature type="active site" description="Nucleophile" evidence="8">
    <location>
        <position position="1005"/>
    </location>
</feature>
<dbReference type="InterPro" id="IPR029414">
    <property type="entry name" value="Tricorn_PDZ"/>
</dbReference>
<dbReference type="PANTHER" id="PTHR43253">
    <property type="entry name" value="TRICORN PROTEASE HOMOLOG 2-RELATED"/>
    <property type="match status" value="1"/>
</dbReference>
<evidence type="ECO:0000256" key="11">
    <source>
        <dbReference type="SAM" id="SignalP"/>
    </source>
</evidence>
<feature type="region of interest" description="Disordered" evidence="10">
    <location>
        <begin position="362"/>
        <end position="383"/>
    </location>
</feature>
<dbReference type="EMBL" id="JAAMOW010000009">
    <property type="protein sequence ID" value="NGY06510.1"/>
    <property type="molecule type" value="Genomic_DNA"/>
</dbReference>